<evidence type="ECO:0000256" key="3">
    <source>
        <dbReference type="ARBA" id="ARBA00004798"/>
    </source>
</evidence>
<dbReference type="UniPathway" id="UPA00109">
    <property type="reaction ID" value="UER00186"/>
</dbReference>
<dbReference type="InterPro" id="IPR036646">
    <property type="entry name" value="PGAM_B_sf"/>
</dbReference>
<dbReference type="GO" id="GO:0030145">
    <property type="term" value="F:manganese ion binding"/>
    <property type="evidence" value="ECO:0007669"/>
    <property type="project" value="InterPro"/>
</dbReference>
<evidence type="ECO:0000313" key="11">
    <source>
        <dbReference type="EMBL" id="QUS47339.1"/>
    </source>
</evidence>
<sequence>MDIMRIDATVANGTIGDTPVIADIMEKARAAGGRLHLFGLVSDGGVHSHVNQLFAIIDAAKKRDVPVVVHAFLDGRDVQPGTTRRSPTTARWS</sequence>
<proteinExistence type="inferred from homology"/>
<organism evidence="11">
    <name type="scientific">Salmonella enterica subsp. enterica serovar Dessau</name>
    <dbReference type="NCBI Taxonomy" id="2564349"/>
    <lineage>
        <taxon>Bacteria</taxon>
        <taxon>Pseudomonadati</taxon>
        <taxon>Pseudomonadota</taxon>
        <taxon>Gammaproteobacteria</taxon>
        <taxon>Enterobacterales</taxon>
        <taxon>Enterobacteriaceae</taxon>
        <taxon>Salmonella</taxon>
    </lineage>
</organism>
<keyword evidence="9" id="KW-0413">Isomerase</keyword>
<dbReference type="Gene3D" id="3.40.1450.10">
    <property type="entry name" value="BPG-independent phosphoglycerate mutase, domain B"/>
    <property type="match status" value="1"/>
</dbReference>
<evidence type="ECO:0000259" key="10">
    <source>
        <dbReference type="Pfam" id="PF06415"/>
    </source>
</evidence>
<dbReference type="PANTHER" id="PTHR31637:SF0">
    <property type="entry name" value="2,3-BISPHOSPHOGLYCERATE-INDEPENDENT PHOSPHOGLYCERATE MUTASE"/>
    <property type="match status" value="1"/>
</dbReference>
<gene>
    <name evidence="11" type="ORF">F1331_24470</name>
</gene>
<comment type="cofactor">
    <cofactor evidence="2">
        <name>Mn(2+)</name>
        <dbReference type="ChEBI" id="CHEBI:29035"/>
    </cofactor>
</comment>
<dbReference type="Pfam" id="PF06415">
    <property type="entry name" value="iPGM_N"/>
    <property type="match status" value="1"/>
</dbReference>
<dbReference type="GO" id="GO:0006096">
    <property type="term" value="P:glycolytic process"/>
    <property type="evidence" value="ECO:0007669"/>
    <property type="project" value="UniProtKB-UniPathway"/>
</dbReference>
<evidence type="ECO:0000256" key="2">
    <source>
        <dbReference type="ARBA" id="ARBA00001936"/>
    </source>
</evidence>
<keyword evidence="7" id="KW-0324">Glycolysis</keyword>
<keyword evidence="8" id="KW-0464">Manganese</keyword>
<dbReference type="SUPFAM" id="SSF64158">
    <property type="entry name" value="2,3-Bisphosphoglycerate-independent phosphoglycerate mutase, substrate-binding domain"/>
    <property type="match status" value="1"/>
</dbReference>
<dbReference type="EMBL" id="CP043765">
    <property type="protein sequence ID" value="QUS47339.1"/>
    <property type="molecule type" value="Genomic_DNA"/>
</dbReference>
<dbReference type="GO" id="GO:0005737">
    <property type="term" value="C:cytoplasm"/>
    <property type="evidence" value="ECO:0007669"/>
    <property type="project" value="InterPro"/>
</dbReference>
<comment type="similarity">
    <text evidence="4">Belongs to the BPG-independent phosphoglycerate mutase family.</text>
</comment>
<dbReference type="RefSeq" id="WP_219827673.1">
    <property type="nucleotide sequence ID" value="NZ_CP043765.1"/>
</dbReference>
<evidence type="ECO:0000256" key="7">
    <source>
        <dbReference type="ARBA" id="ARBA00023152"/>
    </source>
</evidence>
<dbReference type="AlphaFoldDB" id="A0A8E5MZD0"/>
<keyword evidence="6" id="KW-0479">Metal-binding</keyword>
<evidence type="ECO:0000256" key="6">
    <source>
        <dbReference type="ARBA" id="ARBA00022723"/>
    </source>
</evidence>
<name>A0A8E5MZD0_SALET</name>
<protein>
    <recommendedName>
        <fullName evidence="5">phosphoglycerate mutase (2,3-diphosphoglycerate-independent)</fullName>
        <ecNumber evidence="5">5.4.2.12</ecNumber>
    </recommendedName>
</protein>
<evidence type="ECO:0000256" key="5">
    <source>
        <dbReference type="ARBA" id="ARBA00012026"/>
    </source>
</evidence>
<accession>A0A8E5MZD0</accession>
<comment type="catalytic activity">
    <reaction evidence="1">
        <text>(2R)-2-phosphoglycerate = (2R)-3-phosphoglycerate</text>
        <dbReference type="Rhea" id="RHEA:15901"/>
        <dbReference type="ChEBI" id="CHEBI:58272"/>
        <dbReference type="ChEBI" id="CHEBI:58289"/>
        <dbReference type="EC" id="5.4.2.12"/>
    </reaction>
</comment>
<feature type="domain" description="BPG-independent PGAM N-terminal" evidence="10">
    <location>
        <begin position="6"/>
        <end position="83"/>
    </location>
</feature>
<evidence type="ECO:0000256" key="9">
    <source>
        <dbReference type="ARBA" id="ARBA00023235"/>
    </source>
</evidence>
<dbReference type="PANTHER" id="PTHR31637">
    <property type="entry name" value="2,3-BISPHOSPHOGLYCERATE-INDEPENDENT PHOSPHOGLYCERATE MUTASE"/>
    <property type="match status" value="1"/>
</dbReference>
<evidence type="ECO:0000256" key="4">
    <source>
        <dbReference type="ARBA" id="ARBA00008819"/>
    </source>
</evidence>
<dbReference type="InterPro" id="IPR011258">
    <property type="entry name" value="BPG-indep_PGM_N"/>
</dbReference>
<dbReference type="GO" id="GO:0004619">
    <property type="term" value="F:phosphoglycerate mutase activity"/>
    <property type="evidence" value="ECO:0007669"/>
    <property type="project" value="UniProtKB-EC"/>
</dbReference>
<dbReference type="GO" id="GO:0006007">
    <property type="term" value="P:glucose catabolic process"/>
    <property type="evidence" value="ECO:0007669"/>
    <property type="project" value="InterPro"/>
</dbReference>
<dbReference type="EC" id="5.4.2.12" evidence="5"/>
<dbReference type="InterPro" id="IPR005995">
    <property type="entry name" value="Pgm_bpd_ind"/>
</dbReference>
<evidence type="ECO:0000256" key="1">
    <source>
        <dbReference type="ARBA" id="ARBA00000370"/>
    </source>
</evidence>
<comment type="pathway">
    <text evidence="3">Carbohydrate degradation; glycolysis; pyruvate from D-glyceraldehyde 3-phosphate: step 3/5.</text>
</comment>
<reference evidence="11" key="1">
    <citation type="submission" date="2019-09" db="EMBL/GenBank/DDBJ databases">
        <title>Characterization of Mobilized Colistin Resistance Gene mcr-9 Carrying Colisitin Resistant Salmonella enterica serotype Senftenberg ST14.</title>
        <authorList>
            <person name="Cha M.-H."/>
            <person name="Woo G.-J."/>
        </authorList>
    </citation>
    <scope>NUCLEOTIDE SEQUENCE</scope>
    <source>
        <strain evidence="11">KUFSE-SAL0043</strain>
    </source>
</reference>
<evidence type="ECO:0000256" key="8">
    <source>
        <dbReference type="ARBA" id="ARBA00023211"/>
    </source>
</evidence>